<dbReference type="SUPFAM" id="SSF51735">
    <property type="entry name" value="NAD(P)-binding Rossmann-fold domains"/>
    <property type="match status" value="1"/>
</dbReference>
<dbReference type="Gene3D" id="3.40.50.720">
    <property type="entry name" value="NAD(P)-binding Rossmann-like Domain"/>
    <property type="match status" value="1"/>
</dbReference>
<dbReference type="PANTHER" id="PTHR42901:SF1">
    <property type="entry name" value="ALCOHOL DEHYDROGENASE"/>
    <property type="match status" value="1"/>
</dbReference>
<evidence type="ECO:0000256" key="2">
    <source>
        <dbReference type="ARBA" id="ARBA00023002"/>
    </source>
</evidence>
<reference evidence="4" key="1">
    <citation type="journal article" date="2020" name="BMC Genomics">
        <title>Correction to: Identification and distribution of gene clusters required for synthesis of sphingolipid metabolism inhibitors in diverse species of the filamentous fungus Fusarium.</title>
        <authorList>
            <person name="Kim H.S."/>
            <person name="Lohmar J.M."/>
            <person name="Busman M."/>
            <person name="Brown D.W."/>
            <person name="Naumann T.A."/>
            <person name="Divon H.H."/>
            <person name="Lysoe E."/>
            <person name="Uhlig S."/>
            <person name="Proctor R.H."/>
        </authorList>
    </citation>
    <scope>NUCLEOTIDE SEQUENCE</scope>
    <source>
        <strain evidence="4">NRRL 20472</strain>
    </source>
</reference>
<comment type="similarity">
    <text evidence="1 3">Belongs to the short-chain dehydrogenases/reductases (SDR) family.</text>
</comment>
<dbReference type="GO" id="GO:0016616">
    <property type="term" value="F:oxidoreductase activity, acting on the CH-OH group of donors, NAD or NADP as acceptor"/>
    <property type="evidence" value="ECO:0007669"/>
    <property type="project" value="UniProtKB-ARBA"/>
</dbReference>
<dbReference type="InterPro" id="IPR002347">
    <property type="entry name" value="SDR_fam"/>
</dbReference>
<keyword evidence="5" id="KW-1185">Reference proteome</keyword>
<dbReference type="FunFam" id="3.40.50.720:FF:000047">
    <property type="entry name" value="NADP-dependent L-serine/L-allo-threonine dehydrogenase"/>
    <property type="match status" value="1"/>
</dbReference>
<comment type="caution">
    <text evidence="4">The sequence shown here is derived from an EMBL/GenBank/DDBJ whole genome shotgun (WGS) entry which is preliminary data.</text>
</comment>
<proteinExistence type="inferred from homology"/>
<evidence type="ECO:0000256" key="3">
    <source>
        <dbReference type="RuleBase" id="RU000363"/>
    </source>
</evidence>
<dbReference type="AlphaFoldDB" id="A0A8H4TUH8"/>
<organism evidence="4 5">
    <name type="scientific">Fusarium sarcochroum</name>
    <dbReference type="NCBI Taxonomy" id="1208366"/>
    <lineage>
        <taxon>Eukaryota</taxon>
        <taxon>Fungi</taxon>
        <taxon>Dikarya</taxon>
        <taxon>Ascomycota</taxon>
        <taxon>Pezizomycotina</taxon>
        <taxon>Sordariomycetes</taxon>
        <taxon>Hypocreomycetidae</taxon>
        <taxon>Hypocreales</taxon>
        <taxon>Nectriaceae</taxon>
        <taxon>Fusarium</taxon>
        <taxon>Fusarium lateritium species complex</taxon>
    </lineage>
</organism>
<reference evidence="4" key="2">
    <citation type="submission" date="2020-05" db="EMBL/GenBank/DDBJ databases">
        <authorList>
            <person name="Kim H.-S."/>
            <person name="Proctor R.H."/>
            <person name="Brown D.W."/>
        </authorList>
    </citation>
    <scope>NUCLEOTIDE SEQUENCE</scope>
    <source>
        <strain evidence="4">NRRL 20472</strain>
    </source>
</reference>
<dbReference type="PRINTS" id="PR00080">
    <property type="entry name" value="SDRFAMILY"/>
</dbReference>
<name>A0A8H4TUH8_9HYPO</name>
<dbReference type="Pfam" id="PF00106">
    <property type="entry name" value="adh_short"/>
    <property type="match status" value="1"/>
</dbReference>
<evidence type="ECO:0000256" key="1">
    <source>
        <dbReference type="ARBA" id="ARBA00006484"/>
    </source>
</evidence>
<evidence type="ECO:0000313" key="5">
    <source>
        <dbReference type="Proteomes" id="UP000622797"/>
    </source>
</evidence>
<evidence type="ECO:0000313" key="4">
    <source>
        <dbReference type="EMBL" id="KAF4964208.1"/>
    </source>
</evidence>
<dbReference type="InterPro" id="IPR036291">
    <property type="entry name" value="NAD(P)-bd_dom_sf"/>
</dbReference>
<accession>A0A8H4TUH8</accession>
<dbReference type="PANTHER" id="PTHR42901">
    <property type="entry name" value="ALCOHOL DEHYDROGENASE"/>
    <property type="match status" value="1"/>
</dbReference>
<dbReference type="PRINTS" id="PR00081">
    <property type="entry name" value="GDHRDH"/>
</dbReference>
<sequence length="268" mass="28978">MALNGKVALLTGASMGIGEAIATSLAQEGANLILLARSEDKLKDLTKKLSGSHPGKFIYRAVDISDYNAVERAVASSADEIGEIDILVNNAGLALGAPSVFNDLKVQDILAMNNTNLNGTMFVTYAVLNRSMRPRDSGTILTVTSTTALEAPPFPGEAVYHTNKAAQEAFTNGLRNELCGTNIRVLALRPGCVATHFHLQRVGYDKKQYEEFFDGFDPLIAEDVARSAIFMLSQPLNTSIKALDVVPTAQRSLNVFDRKWTERNGKSS</sequence>
<dbReference type="Proteomes" id="UP000622797">
    <property type="component" value="Unassembled WGS sequence"/>
</dbReference>
<gene>
    <name evidence="4" type="ORF">FSARC_7842</name>
</gene>
<evidence type="ECO:0008006" key="6">
    <source>
        <dbReference type="Google" id="ProtNLM"/>
    </source>
</evidence>
<dbReference type="EMBL" id="JABEXW010000422">
    <property type="protein sequence ID" value="KAF4964208.1"/>
    <property type="molecule type" value="Genomic_DNA"/>
</dbReference>
<protein>
    <recommendedName>
        <fullName evidence="6">NADP-dependent L-serine/L-allo-threonine dehydrogenase ydfG</fullName>
    </recommendedName>
</protein>
<dbReference type="OrthoDB" id="1933717at2759"/>
<keyword evidence="2" id="KW-0560">Oxidoreductase</keyword>